<name>A0A7L9FJP4_9CREN</name>
<reference evidence="1 2" key="1">
    <citation type="submission" date="2020-10" db="EMBL/GenBank/DDBJ databases">
        <title>Thermofilum lucidum 3507LT sp. nov. a novel member of Thermofilaceae family isolated from Chile hot spring, and proposal of description order Thermofilales.</title>
        <authorList>
            <person name="Zayulina K.S."/>
            <person name="Elcheninov A.G."/>
            <person name="Toshchakov S.V."/>
            <person name="Kublanov I.V."/>
        </authorList>
    </citation>
    <scope>NUCLEOTIDE SEQUENCE [LARGE SCALE GENOMIC DNA]</scope>
    <source>
        <strain evidence="1 2">3507LT</strain>
    </source>
</reference>
<dbReference type="PANTHER" id="PTHR42244:SF2">
    <property type="entry name" value="ANTITOXIN VAPB3-RELATED"/>
    <property type="match status" value="1"/>
</dbReference>
<gene>
    <name evidence="1" type="ORF">IG193_01165</name>
</gene>
<dbReference type="InParanoid" id="A0A7L9FJP4"/>
<dbReference type="PANTHER" id="PTHR42244">
    <property type="entry name" value="ANTITOXIN VAPB3-RELATED"/>
    <property type="match status" value="1"/>
</dbReference>
<dbReference type="EMBL" id="CP062310">
    <property type="protein sequence ID" value="QOJ79106.1"/>
    <property type="molecule type" value="Genomic_DNA"/>
</dbReference>
<protein>
    <recommendedName>
        <fullName evidence="3">VapB-type antitoxin</fullName>
    </recommendedName>
</protein>
<dbReference type="GeneID" id="59148463"/>
<dbReference type="AlphaFoldDB" id="A0A7L9FJP4"/>
<dbReference type="Proteomes" id="UP000594121">
    <property type="component" value="Chromosome"/>
</dbReference>
<keyword evidence="2" id="KW-1185">Reference proteome</keyword>
<sequence>MKSFNVNWNEEIRKFILERIRSLELLQALDRIERNAEKRRTRVDSARLIREDRDRR</sequence>
<dbReference type="RefSeq" id="WP_192819078.1">
    <property type="nucleotide sequence ID" value="NZ_CP062310.1"/>
</dbReference>
<accession>A0A7L9FJP4</accession>
<evidence type="ECO:0000313" key="2">
    <source>
        <dbReference type="Proteomes" id="UP000594121"/>
    </source>
</evidence>
<dbReference type="InterPro" id="IPR039709">
    <property type="entry name" value="VapB3-like"/>
</dbReference>
<evidence type="ECO:0008006" key="3">
    <source>
        <dbReference type="Google" id="ProtNLM"/>
    </source>
</evidence>
<organism evidence="1 2">
    <name type="scientific">Infirmifilum lucidum</name>
    <dbReference type="NCBI Taxonomy" id="2776706"/>
    <lineage>
        <taxon>Archaea</taxon>
        <taxon>Thermoproteota</taxon>
        <taxon>Thermoprotei</taxon>
        <taxon>Thermofilales</taxon>
        <taxon>Thermofilaceae</taxon>
        <taxon>Infirmifilum</taxon>
    </lineage>
</organism>
<dbReference type="KEGG" id="thel:IG193_01165"/>
<proteinExistence type="predicted"/>
<evidence type="ECO:0000313" key="1">
    <source>
        <dbReference type="EMBL" id="QOJ79106.1"/>
    </source>
</evidence>